<evidence type="ECO:0000313" key="2">
    <source>
        <dbReference type="EMBL" id="AVO34177.1"/>
    </source>
</evidence>
<accession>A0A2S0MEB8</accession>
<dbReference type="AlphaFoldDB" id="A0A2S0MEB8"/>
<feature type="chain" id="PRO_5015571010" description="Secreted protein" evidence="1">
    <location>
        <begin position="23"/>
        <end position="403"/>
    </location>
</feature>
<dbReference type="KEGG" id="otk:C6570_07925"/>
<name>A0A2S0MEB8_9BURK</name>
<organism evidence="2 3">
    <name type="scientific">Ottowia oryzae</name>
    <dbReference type="NCBI Taxonomy" id="2109914"/>
    <lineage>
        <taxon>Bacteria</taxon>
        <taxon>Pseudomonadati</taxon>
        <taxon>Pseudomonadota</taxon>
        <taxon>Betaproteobacteria</taxon>
        <taxon>Burkholderiales</taxon>
        <taxon>Comamonadaceae</taxon>
        <taxon>Ottowia</taxon>
    </lineage>
</organism>
<dbReference type="EMBL" id="CP027666">
    <property type="protein sequence ID" value="AVO34177.1"/>
    <property type="molecule type" value="Genomic_DNA"/>
</dbReference>
<dbReference type="Proteomes" id="UP000239709">
    <property type="component" value="Chromosome"/>
</dbReference>
<dbReference type="RefSeq" id="WP_106702732.1">
    <property type="nucleotide sequence ID" value="NZ_CP027666.1"/>
</dbReference>
<sequence>MTDRILLTAVCTATALTFSASAAMAGEGGTQCIAPLTYLPLDGNAVGFDAQGVPALGTYERISPDGRFILRSYSGAKVGTVSLMELPASGDGSIRVYSTPFSNEVFPVQGTWRYLVDVNGDHYRFTDVLRRQGEAKPLFRAGMTGFYAAASELPRPQTNPGGLEDEQAIYIRSLSWPQNADADSQGVGPLQAETIEVQDDGRSARVKRTTGARFICSNRRSEDGGVFALPMISIDGLEFSAIPQSPNQGQPSMRVYGLSADPMATAHPCDLHADLGMSPSKAVFGYAPPAAWLTYSDLGSVYVFDRALKQSFRMDSARERTLVSAFPGLTRDGRVVYGATWRDCAPSGACANRAGYVIADPYQSASYRAFWQARGQPAPKACITQEQVSDQRKAFAQKHGLAE</sequence>
<keyword evidence="3" id="KW-1185">Reference proteome</keyword>
<evidence type="ECO:0000313" key="3">
    <source>
        <dbReference type="Proteomes" id="UP000239709"/>
    </source>
</evidence>
<evidence type="ECO:0000256" key="1">
    <source>
        <dbReference type="SAM" id="SignalP"/>
    </source>
</evidence>
<reference evidence="2 3" key="1">
    <citation type="submission" date="2018-03" db="EMBL/GenBank/DDBJ databases">
        <title>Genome sequencing of Ottowia sp.</title>
        <authorList>
            <person name="Kim S.-J."/>
            <person name="Heo J."/>
            <person name="Kwon S.-W."/>
        </authorList>
    </citation>
    <scope>NUCLEOTIDE SEQUENCE [LARGE SCALE GENOMIC DNA]</scope>
    <source>
        <strain evidence="2 3">KADR8-3</strain>
    </source>
</reference>
<evidence type="ECO:0008006" key="4">
    <source>
        <dbReference type="Google" id="ProtNLM"/>
    </source>
</evidence>
<feature type="signal peptide" evidence="1">
    <location>
        <begin position="1"/>
        <end position="22"/>
    </location>
</feature>
<gene>
    <name evidence="2" type="ORF">C6570_07925</name>
</gene>
<protein>
    <recommendedName>
        <fullName evidence="4">Secreted protein</fullName>
    </recommendedName>
</protein>
<keyword evidence="1" id="KW-0732">Signal</keyword>
<proteinExistence type="predicted"/>
<dbReference type="OrthoDB" id="8880827at2"/>